<dbReference type="Pfam" id="PF09605">
    <property type="entry name" value="Trep_Strep"/>
    <property type="match status" value="1"/>
</dbReference>
<keyword evidence="3" id="KW-1185">Reference proteome</keyword>
<dbReference type="AlphaFoldDB" id="A0A1M5ZFR5"/>
<feature type="transmembrane region" description="Helical" evidence="1">
    <location>
        <begin position="39"/>
        <end position="58"/>
    </location>
</feature>
<proteinExistence type="predicted"/>
<feature type="transmembrane region" description="Helical" evidence="1">
    <location>
        <begin position="160"/>
        <end position="180"/>
    </location>
</feature>
<dbReference type="EMBL" id="FQXV01000019">
    <property type="protein sequence ID" value="SHI23077.1"/>
    <property type="molecule type" value="Genomic_DNA"/>
</dbReference>
<feature type="transmembrane region" description="Helical" evidence="1">
    <location>
        <begin position="12"/>
        <end position="33"/>
    </location>
</feature>
<evidence type="ECO:0000313" key="3">
    <source>
        <dbReference type="Proteomes" id="UP000183995"/>
    </source>
</evidence>
<dbReference type="Proteomes" id="UP000183995">
    <property type="component" value="Unassembled WGS sequence"/>
</dbReference>
<evidence type="ECO:0000313" key="2">
    <source>
        <dbReference type="EMBL" id="SHI23077.1"/>
    </source>
</evidence>
<dbReference type="NCBIfam" id="TIGR02185">
    <property type="entry name" value="Trep_Strep"/>
    <property type="match status" value="1"/>
</dbReference>
<keyword evidence="1" id="KW-1133">Transmembrane helix</keyword>
<keyword evidence="1" id="KW-0812">Transmembrane</keyword>
<dbReference type="InterPro" id="IPR011733">
    <property type="entry name" value="CHP02185_IM"/>
</dbReference>
<feature type="transmembrane region" description="Helical" evidence="1">
    <location>
        <begin position="88"/>
        <end position="104"/>
    </location>
</feature>
<gene>
    <name evidence="2" type="ORF">SAMN02745823_03674</name>
</gene>
<dbReference type="OrthoDB" id="9781459at2"/>
<protein>
    <submittedName>
        <fullName evidence="2">Energy-coupling factor transport system substrate-specific component</fullName>
    </submittedName>
</protein>
<evidence type="ECO:0000256" key="1">
    <source>
        <dbReference type="SAM" id="Phobius"/>
    </source>
</evidence>
<name>A0A1M5ZFR5_9FIRM</name>
<dbReference type="STRING" id="1123282.SAMN02745823_03674"/>
<accession>A0A1M5ZFR5</accession>
<reference evidence="2 3" key="1">
    <citation type="submission" date="2016-11" db="EMBL/GenBank/DDBJ databases">
        <authorList>
            <person name="Jaros S."/>
            <person name="Januszkiewicz K."/>
            <person name="Wedrychowicz H."/>
        </authorList>
    </citation>
    <scope>NUCLEOTIDE SEQUENCE [LARGE SCALE GENOMIC DNA]</scope>
    <source>
        <strain evidence="2 3">DSM 10068</strain>
    </source>
</reference>
<feature type="transmembrane region" description="Helical" evidence="1">
    <location>
        <begin position="65"/>
        <end position="82"/>
    </location>
</feature>
<organism evidence="2 3">
    <name type="scientific">Sporobacter termitidis DSM 10068</name>
    <dbReference type="NCBI Taxonomy" id="1123282"/>
    <lineage>
        <taxon>Bacteria</taxon>
        <taxon>Bacillati</taxon>
        <taxon>Bacillota</taxon>
        <taxon>Clostridia</taxon>
        <taxon>Eubacteriales</taxon>
        <taxon>Oscillospiraceae</taxon>
        <taxon>Sporobacter</taxon>
    </lineage>
</organism>
<sequence length="194" mass="20296">MIKKKLTVKDLIVAGAFAALYVVIMLVIVSTASLTPVTWLMAPLLCAVVLGTVYMLYCMKIPKRGAILILGVVVSLVLSSTGGWAAPAWGIICALLAELLAALGRYGSKGWYAASFCVFACSTAGPFWMLVFAKAAVLATIENTYGAGFAARMDALTPPWIVPVVIGSAVLGGFIGGAIGKRLLKKHFEKAGVV</sequence>
<keyword evidence="1" id="KW-0472">Membrane</keyword>
<feature type="transmembrane region" description="Helical" evidence="1">
    <location>
        <begin position="116"/>
        <end position="140"/>
    </location>
</feature>
<dbReference type="RefSeq" id="WP_159435468.1">
    <property type="nucleotide sequence ID" value="NZ_FQXV01000019.1"/>
</dbReference>